<dbReference type="SUPFAM" id="SSF52540">
    <property type="entry name" value="P-loop containing nucleoside triphosphate hydrolases"/>
    <property type="match status" value="2"/>
</dbReference>
<dbReference type="PANTHER" id="PTHR34383">
    <property type="entry name" value="POLYPHOSPHATE:AMP PHOSPHOTRANSFERASE-RELATED"/>
    <property type="match status" value="1"/>
</dbReference>
<dbReference type="GO" id="GO:0006797">
    <property type="term" value="P:polyphosphate metabolic process"/>
    <property type="evidence" value="ECO:0007669"/>
    <property type="project" value="InterPro"/>
</dbReference>
<dbReference type="NCBIfam" id="TIGR03708">
    <property type="entry name" value="poly_P_AMP_trns"/>
    <property type="match status" value="1"/>
</dbReference>
<reference evidence="2 3" key="1">
    <citation type="submission" date="2017-07" db="EMBL/GenBank/DDBJ databases">
        <title>Complete genome sequence of Oryzomicrobium terrae TPP412.</title>
        <authorList>
            <person name="Chiu L.-W."/>
            <person name="Lo K.-J."/>
            <person name="Tsai Y.-M."/>
            <person name="Lin S.-S."/>
            <person name="Kuo C.-H."/>
            <person name="Liu C.-T."/>
        </authorList>
    </citation>
    <scope>NUCLEOTIDE SEQUENCE [LARGE SCALE GENOMIC DNA]</scope>
    <source>
        <strain evidence="2 3">TPP412</strain>
    </source>
</reference>
<gene>
    <name evidence="2" type="ORF">OTERR_25790</name>
</gene>
<dbReference type="KEGG" id="otr:OTERR_25790"/>
<dbReference type="AlphaFoldDB" id="A0A5C1EBD1"/>
<dbReference type="InterPro" id="IPR022488">
    <property type="entry name" value="PPK2-related"/>
</dbReference>
<accession>A0A5C1EBD1</accession>
<feature type="domain" description="Polyphosphate kinase-2-related" evidence="1">
    <location>
        <begin position="268"/>
        <end position="490"/>
    </location>
</feature>
<dbReference type="GO" id="GO:0043751">
    <property type="term" value="F:polyphosphate:AMP phosphotransferase activity"/>
    <property type="evidence" value="ECO:0007669"/>
    <property type="project" value="InterPro"/>
</dbReference>
<dbReference type="Gene3D" id="3.40.50.300">
    <property type="entry name" value="P-loop containing nucleotide triphosphate hydrolases"/>
    <property type="match status" value="2"/>
</dbReference>
<dbReference type="Proteomes" id="UP000323671">
    <property type="component" value="Chromosome"/>
</dbReference>
<evidence type="ECO:0000313" key="2">
    <source>
        <dbReference type="EMBL" id="QEL66055.1"/>
    </source>
</evidence>
<dbReference type="PANTHER" id="PTHR34383:SF3">
    <property type="entry name" value="POLYPHOSPHATE:AMP PHOSPHOTRANSFERASE"/>
    <property type="match status" value="1"/>
</dbReference>
<proteinExistence type="predicted"/>
<dbReference type="EMBL" id="CP022579">
    <property type="protein sequence ID" value="QEL66055.1"/>
    <property type="molecule type" value="Genomic_DNA"/>
</dbReference>
<feature type="domain" description="Polyphosphate kinase-2-related" evidence="1">
    <location>
        <begin position="11"/>
        <end position="233"/>
    </location>
</feature>
<dbReference type="InterPro" id="IPR022489">
    <property type="entry name" value="PolyP_AMP_Tfrase"/>
</dbReference>
<keyword evidence="3" id="KW-1185">Reference proteome</keyword>
<evidence type="ECO:0000259" key="1">
    <source>
        <dbReference type="Pfam" id="PF03976"/>
    </source>
</evidence>
<sequence length="496" mass="57690">MFESAELGQRIDKAAYDAEAPQLRAELLDLQYDLLTSRRFPVLILVNGLDGAGKGETVNLLNAWMDPRHIHTVGFGDPSDEERQRPTMWRYWRALPGKGRIGVFFGNWYAEPITGWVRKDLKREAAAHHLERILRFEKMLADEGALILKFWFHLSRDNQKRRLKTLAKDPKTAWRITEQDWWRFENYDRYHRMAEYVLRRTSTAQAPWVAVDGFDPRFRALTVGRLLAAAIRRRLAQPDTTLRIAAAPLLPVPSGANVLTALDLSRKLAKKSYASELARWQGRLNQLVRDERFAKRSLVLVFEGNDAAGKGGAIRRITGALDARSYRVVPIGAPTEEEREQPYLWRFWRHVPGHGRVTVFDRSWYGRVLVERIEGLCAEADWMRAYSEINDFEDQLVRHGAVVVKFWLSISKDEQYRRFKEREETRFKNFKITDEDWRNREKWDAYETAVCQMVDRTSTEVAPWTLVEAEDKNFARIKVLKTVVKRLEAALDDSAG</sequence>
<dbReference type="Pfam" id="PF03976">
    <property type="entry name" value="PPK2"/>
    <property type="match status" value="2"/>
</dbReference>
<evidence type="ECO:0000313" key="3">
    <source>
        <dbReference type="Proteomes" id="UP000323671"/>
    </source>
</evidence>
<organism evidence="2 3">
    <name type="scientific">Oryzomicrobium terrae</name>
    <dbReference type="NCBI Taxonomy" id="1735038"/>
    <lineage>
        <taxon>Bacteria</taxon>
        <taxon>Pseudomonadati</taxon>
        <taxon>Pseudomonadota</taxon>
        <taxon>Betaproteobacteria</taxon>
        <taxon>Rhodocyclales</taxon>
        <taxon>Rhodocyclaceae</taxon>
        <taxon>Oryzomicrobium</taxon>
    </lineage>
</organism>
<dbReference type="RefSeq" id="WP_149426052.1">
    <property type="nucleotide sequence ID" value="NZ_CP022579.1"/>
</dbReference>
<name>A0A5C1EBD1_9RHOO</name>
<protein>
    <recommendedName>
        <fullName evidence="1">Polyphosphate kinase-2-related domain-containing protein</fullName>
    </recommendedName>
</protein>
<dbReference type="InterPro" id="IPR027417">
    <property type="entry name" value="P-loop_NTPase"/>
</dbReference>